<reference evidence="1 2" key="1">
    <citation type="submission" date="2021-04" db="EMBL/GenBank/DDBJ databases">
        <title>Complete genome sequence of Stygiolobus sp. KN-1.</title>
        <authorList>
            <person name="Nakamura K."/>
            <person name="Sakai H."/>
            <person name="Kurosawa N."/>
        </authorList>
    </citation>
    <scope>NUCLEOTIDE SEQUENCE [LARGE SCALE GENOMIC DNA]</scope>
    <source>
        <strain evidence="1 2">KN-1</strain>
    </source>
</reference>
<dbReference type="KEGG" id="csty:KN1_27640"/>
<evidence type="ECO:0000313" key="1">
    <source>
        <dbReference type="EMBL" id="BCU71467.1"/>
    </source>
</evidence>
<accession>A0A8D5U9L8</accession>
<gene>
    <name evidence="1" type="ORF">KN1_27640</name>
</gene>
<dbReference type="Proteomes" id="UP000825123">
    <property type="component" value="Chromosome"/>
</dbReference>
<protein>
    <submittedName>
        <fullName evidence="1">Uncharacterized protein</fullName>
    </submittedName>
</protein>
<dbReference type="EMBL" id="AP024597">
    <property type="protein sequence ID" value="BCU71467.1"/>
    <property type="molecule type" value="Genomic_DNA"/>
</dbReference>
<organism evidence="1 2">
    <name type="scientific">Stygiolobus caldivivus</name>
    <dbReference type="NCBI Taxonomy" id="2824673"/>
    <lineage>
        <taxon>Archaea</taxon>
        <taxon>Thermoproteota</taxon>
        <taxon>Thermoprotei</taxon>
        <taxon>Sulfolobales</taxon>
        <taxon>Sulfolobaceae</taxon>
        <taxon>Stygiolobus</taxon>
    </lineage>
</organism>
<dbReference type="AlphaFoldDB" id="A0A8D5U9L8"/>
<proteinExistence type="predicted"/>
<name>A0A8D5U9L8_9CREN</name>
<evidence type="ECO:0000313" key="2">
    <source>
        <dbReference type="Proteomes" id="UP000825123"/>
    </source>
</evidence>
<keyword evidence="2" id="KW-1185">Reference proteome</keyword>
<sequence>MMDTCPHVKSIIMSDMFYVKFEYAGNEVVAFVSEGMTTFNAEVEVDKAIKEEIEKCVERFKEVILKSTE</sequence>